<reference evidence="1" key="2">
    <citation type="journal article" date="2021" name="PeerJ">
        <title>Extensive microbial diversity within the chicken gut microbiome revealed by metagenomics and culture.</title>
        <authorList>
            <person name="Gilroy R."/>
            <person name="Ravi A."/>
            <person name="Getino M."/>
            <person name="Pursley I."/>
            <person name="Horton D.L."/>
            <person name="Alikhan N.F."/>
            <person name="Baker D."/>
            <person name="Gharbi K."/>
            <person name="Hall N."/>
            <person name="Watson M."/>
            <person name="Adriaenssens E.M."/>
            <person name="Foster-Nyarko E."/>
            <person name="Jarju S."/>
            <person name="Secka A."/>
            <person name="Antonio M."/>
            <person name="Oren A."/>
            <person name="Chaudhuri R.R."/>
            <person name="La Ragione R."/>
            <person name="Hildebrand F."/>
            <person name="Pallen M.J."/>
        </authorList>
    </citation>
    <scope>NUCLEOTIDE SEQUENCE</scope>
    <source>
        <strain evidence="1">CHK197-8231</strain>
    </source>
</reference>
<evidence type="ECO:0000313" key="2">
    <source>
        <dbReference type="Proteomes" id="UP000824087"/>
    </source>
</evidence>
<proteinExistence type="predicted"/>
<dbReference type="EMBL" id="DVML01000032">
    <property type="protein sequence ID" value="HIU23032.1"/>
    <property type="molecule type" value="Genomic_DNA"/>
</dbReference>
<comment type="caution">
    <text evidence="1">The sequence shown here is derived from an EMBL/GenBank/DDBJ whole genome shotgun (WGS) entry which is preliminary data.</text>
</comment>
<organism evidence="1 2">
    <name type="scientific">Candidatus Fimihabitans intestinipullorum</name>
    <dbReference type="NCBI Taxonomy" id="2840820"/>
    <lineage>
        <taxon>Bacteria</taxon>
        <taxon>Bacillati</taxon>
        <taxon>Mycoplasmatota</taxon>
        <taxon>Mycoplasmatota incertae sedis</taxon>
        <taxon>Candidatus Fimihabitans</taxon>
    </lineage>
</organism>
<evidence type="ECO:0000313" key="1">
    <source>
        <dbReference type="EMBL" id="HIU23032.1"/>
    </source>
</evidence>
<reference evidence="1" key="1">
    <citation type="submission" date="2020-10" db="EMBL/GenBank/DDBJ databases">
        <authorList>
            <person name="Gilroy R."/>
        </authorList>
    </citation>
    <scope>NUCLEOTIDE SEQUENCE</scope>
    <source>
        <strain evidence="1">CHK197-8231</strain>
    </source>
</reference>
<sequence length="196" mass="23527">MNLKTKLKSSILKEIRETRGQDYAEMCKSAIDEYVNYMIENDFSSYLSEEGMYECLKKYITVPPQIIFISKDGKIFHKKAKHNENHIVAVREFVKEYVEQHPNSLLRNVNLEREDLFHLMRTIQKEQIEMYYIWLDWVDSNTYCNIWRGEGEAPKRDMVSRMIFEKLLQTNEAYHVEDDTYMIEGIPRKSIDHIVR</sequence>
<gene>
    <name evidence="1" type="ORF">IAD49_05565</name>
</gene>
<dbReference type="AlphaFoldDB" id="A0A9D1L4G3"/>
<name>A0A9D1L4G3_9BACT</name>
<dbReference type="Proteomes" id="UP000824087">
    <property type="component" value="Unassembled WGS sequence"/>
</dbReference>
<protein>
    <submittedName>
        <fullName evidence="1">Uncharacterized protein</fullName>
    </submittedName>
</protein>
<accession>A0A9D1L4G3</accession>